<dbReference type="InterPro" id="IPR003945">
    <property type="entry name" value="NU5C-like"/>
</dbReference>
<dbReference type="PANTHER" id="PTHR42829:SF2">
    <property type="entry name" value="NADH-UBIQUINONE OXIDOREDUCTASE CHAIN 5"/>
    <property type="match status" value="1"/>
</dbReference>
<feature type="domain" description="NADH:quinone oxidoreductase/Mrp antiporter transmembrane" evidence="18">
    <location>
        <begin position="99"/>
        <end position="371"/>
    </location>
</feature>
<dbReference type="Pfam" id="PF00662">
    <property type="entry name" value="Proton_antipo_N"/>
    <property type="match status" value="1"/>
</dbReference>
<feature type="transmembrane region" description="Helical" evidence="17">
    <location>
        <begin position="366"/>
        <end position="387"/>
    </location>
</feature>
<keyword evidence="15 17" id="KW-0472">Membrane</keyword>
<evidence type="ECO:0000256" key="1">
    <source>
        <dbReference type="ARBA" id="ARBA00003257"/>
    </source>
</evidence>
<feature type="transmembrane region" description="Helical" evidence="17">
    <location>
        <begin position="50"/>
        <end position="70"/>
    </location>
</feature>
<keyword evidence="8" id="KW-0999">Mitochondrion inner membrane</keyword>
<evidence type="ECO:0000256" key="8">
    <source>
        <dbReference type="ARBA" id="ARBA00022792"/>
    </source>
</evidence>
<comment type="subcellular location">
    <subcellularLocation>
        <location evidence="2">Mitochondrion inner membrane</location>
        <topology evidence="2">Multi-pass membrane protein</topology>
    </subcellularLocation>
</comment>
<dbReference type="Pfam" id="PF06455">
    <property type="entry name" value="NADH5_C"/>
    <property type="match status" value="1"/>
</dbReference>
<evidence type="ECO:0000256" key="11">
    <source>
        <dbReference type="ARBA" id="ARBA00022989"/>
    </source>
</evidence>
<dbReference type="GO" id="GO:0005743">
    <property type="term" value="C:mitochondrial inner membrane"/>
    <property type="evidence" value="ECO:0007669"/>
    <property type="project" value="UniProtKB-SubCell"/>
</dbReference>
<dbReference type="AlphaFoldDB" id="A0A0U1XJ71"/>
<evidence type="ECO:0000259" key="18">
    <source>
        <dbReference type="Pfam" id="PF00361"/>
    </source>
</evidence>
<dbReference type="GeneID" id="22162928"/>
<geneLocation type="mitochondrion" evidence="21"/>
<evidence type="ECO:0000256" key="4">
    <source>
        <dbReference type="ARBA" id="ARBA00021096"/>
    </source>
</evidence>
<evidence type="ECO:0000313" key="21">
    <source>
        <dbReference type="EMBL" id="AIU45753.1"/>
    </source>
</evidence>
<comment type="function">
    <text evidence="17">Core subunit of the mitochondrial membrane respiratory chain NADH dehydrogenase (Complex I) which catalyzes electron transfer from NADH through the respiratory chain, using ubiquinone as an electron acceptor. Essential for the catalytic activity and assembly of complex I.</text>
</comment>
<reference evidence="21" key="1">
    <citation type="journal article" date="2014" name="Mitochondrial DNA">
        <title>The complete mitochondrial genome of orb-weaving spider Araneus ventricosus (Araneae: Araneidae).</title>
        <authorList>
            <person name="Wang Z.L."/>
            <person name="Li C."/>
            <person name="Fang W.Y."/>
            <person name="Yu X.P."/>
        </authorList>
    </citation>
    <scope>NUCLEOTIDE SEQUENCE</scope>
</reference>
<feature type="transmembrane region" description="Helical" evidence="17">
    <location>
        <begin position="408"/>
        <end position="425"/>
    </location>
</feature>
<keyword evidence="14 17" id="KW-0496">Mitochondrion</keyword>
<organism evidence="21">
    <name type="scientific">Araneus ventricosus</name>
    <name type="common">Orbweaver spider</name>
    <name type="synonym">Epeira ventricosa</name>
    <dbReference type="NCBI Taxonomy" id="182803"/>
    <lineage>
        <taxon>Eukaryota</taxon>
        <taxon>Metazoa</taxon>
        <taxon>Ecdysozoa</taxon>
        <taxon>Arthropoda</taxon>
        <taxon>Chelicerata</taxon>
        <taxon>Arachnida</taxon>
        <taxon>Araneae</taxon>
        <taxon>Araneomorphae</taxon>
        <taxon>Entelegynae</taxon>
        <taxon>Araneoidea</taxon>
        <taxon>Araneidae</taxon>
        <taxon>Araneus</taxon>
    </lineage>
</organism>
<dbReference type="EMBL" id="KM588668">
    <property type="protein sequence ID" value="AIU45753.1"/>
    <property type="molecule type" value="Genomic_DNA"/>
</dbReference>
<keyword evidence="7 17" id="KW-0812">Transmembrane</keyword>
<dbReference type="GO" id="GO:0042773">
    <property type="term" value="P:ATP synthesis coupled electron transport"/>
    <property type="evidence" value="ECO:0007669"/>
    <property type="project" value="InterPro"/>
</dbReference>
<evidence type="ECO:0000256" key="7">
    <source>
        <dbReference type="ARBA" id="ARBA00022692"/>
    </source>
</evidence>
<evidence type="ECO:0000256" key="5">
    <source>
        <dbReference type="ARBA" id="ARBA00022448"/>
    </source>
</evidence>
<protein>
    <recommendedName>
        <fullName evidence="4 17">NADH-ubiquinone oxidoreductase chain 5</fullName>
        <ecNumber evidence="3 17">7.1.1.2</ecNumber>
    </recommendedName>
</protein>
<keyword evidence="10" id="KW-0249">Electron transport</keyword>
<dbReference type="CTD" id="4540"/>
<comment type="function">
    <text evidence="1">Core subunit of the mitochondrial membrane respiratory chain NADH dehydrogenase (Complex I) that is believed to belong to the minimal assembly required for catalysis. Complex I functions in the transfer of electrons from NADH to the respiratory chain. The immediate electron acceptor for the enzyme is believed to be ubiquinone.</text>
</comment>
<feature type="transmembrane region" description="Helical" evidence="17">
    <location>
        <begin position="437"/>
        <end position="458"/>
    </location>
</feature>
<feature type="transmembrane region" description="Helical" evidence="17">
    <location>
        <begin position="204"/>
        <end position="223"/>
    </location>
</feature>
<keyword evidence="11 17" id="KW-1133">Transmembrane helix</keyword>
<evidence type="ECO:0000259" key="19">
    <source>
        <dbReference type="Pfam" id="PF00662"/>
    </source>
</evidence>
<feature type="domain" description="NADH-Ubiquinone oxidoreductase (complex I) chain 5 N-terminal" evidence="19">
    <location>
        <begin position="37"/>
        <end position="74"/>
    </location>
</feature>
<gene>
    <name evidence="21" type="primary">ND5</name>
</gene>
<dbReference type="InterPro" id="IPR001750">
    <property type="entry name" value="ND/Mrp_TM"/>
</dbReference>
<evidence type="ECO:0000256" key="6">
    <source>
        <dbReference type="ARBA" id="ARBA00022660"/>
    </source>
</evidence>
<evidence type="ECO:0000259" key="20">
    <source>
        <dbReference type="Pfam" id="PF06455"/>
    </source>
</evidence>
<evidence type="ECO:0000256" key="15">
    <source>
        <dbReference type="ARBA" id="ARBA00023136"/>
    </source>
</evidence>
<dbReference type="GO" id="GO:0015990">
    <property type="term" value="P:electron transport coupled proton transport"/>
    <property type="evidence" value="ECO:0007669"/>
    <property type="project" value="TreeGrafter"/>
</dbReference>
<comment type="catalytic activity">
    <reaction evidence="16 17">
        <text>a ubiquinone + NADH + 5 H(+)(in) = a ubiquinol + NAD(+) + 4 H(+)(out)</text>
        <dbReference type="Rhea" id="RHEA:29091"/>
        <dbReference type="Rhea" id="RHEA-COMP:9565"/>
        <dbReference type="Rhea" id="RHEA-COMP:9566"/>
        <dbReference type="ChEBI" id="CHEBI:15378"/>
        <dbReference type="ChEBI" id="CHEBI:16389"/>
        <dbReference type="ChEBI" id="CHEBI:17976"/>
        <dbReference type="ChEBI" id="CHEBI:57540"/>
        <dbReference type="ChEBI" id="CHEBI:57945"/>
        <dbReference type="EC" id="7.1.1.2"/>
    </reaction>
</comment>
<name>A0A0U1XJ71_ARAVE</name>
<dbReference type="GO" id="GO:0003954">
    <property type="term" value="F:NADH dehydrogenase activity"/>
    <property type="evidence" value="ECO:0007669"/>
    <property type="project" value="TreeGrafter"/>
</dbReference>
<reference evidence="21" key="2">
    <citation type="submission" date="2014-09" db="EMBL/GenBank/DDBJ databases">
        <authorList>
            <person name="Magalhaes I.L.F."/>
            <person name="Oliveira U."/>
            <person name="Santos F.R."/>
            <person name="Vidigal T.H.D.A."/>
            <person name="Brescovit A.D."/>
            <person name="Santos A.J."/>
        </authorList>
    </citation>
    <scope>NUCLEOTIDE SEQUENCE</scope>
</reference>
<evidence type="ECO:0000256" key="2">
    <source>
        <dbReference type="ARBA" id="ARBA00004448"/>
    </source>
</evidence>
<accession>A0A0U1XJ71</accession>
<dbReference type="PRINTS" id="PR01434">
    <property type="entry name" value="NADHDHGNASE5"/>
</dbReference>
<evidence type="ECO:0000256" key="12">
    <source>
        <dbReference type="ARBA" id="ARBA00023027"/>
    </source>
</evidence>
<dbReference type="InterPro" id="IPR010934">
    <property type="entry name" value="NADH_DH_su5_C"/>
</dbReference>
<evidence type="ECO:0000256" key="17">
    <source>
        <dbReference type="RuleBase" id="RU003404"/>
    </source>
</evidence>
<dbReference type="EC" id="7.1.1.2" evidence="3 17"/>
<comment type="similarity">
    <text evidence="17">Belongs to the complex I subunit 5 family.</text>
</comment>
<keyword evidence="6" id="KW-0679">Respiratory chain</keyword>
<keyword evidence="12 17" id="KW-0520">NAD</keyword>
<evidence type="ECO:0000256" key="9">
    <source>
        <dbReference type="ARBA" id="ARBA00022967"/>
    </source>
</evidence>
<feature type="transmembrane region" description="Helical" evidence="17">
    <location>
        <begin position="82"/>
        <end position="98"/>
    </location>
</feature>
<evidence type="ECO:0000256" key="10">
    <source>
        <dbReference type="ARBA" id="ARBA00022982"/>
    </source>
</evidence>
<feature type="transmembrane region" description="Helical" evidence="17">
    <location>
        <begin position="144"/>
        <end position="161"/>
    </location>
</feature>
<dbReference type="RefSeq" id="YP_009108131.1">
    <property type="nucleotide sequence ID" value="NC_025634.1"/>
</dbReference>
<dbReference type="InterPro" id="IPR001516">
    <property type="entry name" value="Proton_antipo_N"/>
</dbReference>
<feature type="transmembrane region" description="Helical" evidence="17">
    <location>
        <begin position="7"/>
        <end position="30"/>
    </location>
</feature>
<dbReference type="PANTHER" id="PTHR42829">
    <property type="entry name" value="NADH-UBIQUINONE OXIDOREDUCTASE CHAIN 5"/>
    <property type="match status" value="1"/>
</dbReference>
<dbReference type="Pfam" id="PF00361">
    <property type="entry name" value="Proton_antipo_M"/>
    <property type="match status" value="1"/>
</dbReference>
<evidence type="ECO:0000256" key="14">
    <source>
        <dbReference type="ARBA" id="ARBA00023128"/>
    </source>
</evidence>
<sequence>MFQSMLMIMFSIPPLLLAFYMLHFSMFISLELPLLSMFSINIPVSILIDWTSMMFLFTVMFISSMILMFSMEYIPPSEHKQFSLMLLSFVMSMAILILSDNIIFMLLGWDGLGLTSFILVVYYQNASSSASGSITIFSNRVGDILILLSIAFLASICNWNFTMNENIPNLVMLFLVMAACSKSAQFPFSAWLPAAMAAPTPISALVHSSTLVTAGVYLLIRVMNYPHPTSMTLILIISSMTALYASMSANWEMDMKKIIALSTLSQIAMMMFAISLGSMTLAFFHLIIHAMFKSMMFLCAGIMIHSSSYQDMRPMGTTLNNTPIVASILGISSLSLMGVPFMSGFFSKDPIVETVIFSKTFSLMSFLMILSVGMTSAYSIRMISYALKFNLKSKSDINIHQSFMEIPIIIMAPLSIFMGTLMMWISSPEQILMIPNFFKFSIIMISLMGLMLGITMTFSSNLYLKMGQAAISLWFNHFLTILPSLKLSKLMNFFLKNDKTWQETYGPNYCYYYSSLSSSYPDKLSSQLLFIILMMMLYPPLILSY</sequence>
<dbReference type="GO" id="GO:0008137">
    <property type="term" value="F:NADH dehydrogenase (ubiquinone) activity"/>
    <property type="evidence" value="ECO:0007669"/>
    <property type="project" value="UniProtKB-EC"/>
</dbReference>
<keyword evidence="13 17" id="KW-0830">Ubiquinone</keyword>
<feature type="transmembrane region" description="Helical" evidence="17">
    <location>
        <begin position="167"/>
        <end position="192"/>
    </location>
</feature>
<feature type="transmembrane region" description="Helical" evidence="17">
    <location>
        <begin position="229"/>
        <end position="246"/>
    </location>
</feature>
<feature type="domain" description="NADH dehydrogenase subunit 5 C-terminal" evidence="20">
    <location>
        <begin position="378"/>
        <end position="539"/>
    </location>
</feature>
<feature type="transmembrane region" description="Helical" evidence="17">
    <location>
        <begin position="524"/>
        <end position="543"/>
    </location>
</feature>
<evidence type="ECO:0000256" key="3">
    <source>
        <dbReference type="ARBA" id="ARBA00012944"/>
    </source>
</evidence>
<keyword evidence="9" id="KW-1278">Translocase</keyword>
<evidence type="ECO:0000256" key="13">
    <source>
        <dbReference type="ARBA" id="ARBA00023075"/>
    </source>
</evidence>
<evidence type="ECO:0000256" key="16">
    <source>
        <dbReference type="ARBA" id="ARBA00049551"/>
    </source>
</evidence>
<keyword evidence="5 17" id="KW-0813">Transport</keyword>
<proteinExistence type="inferred from homology"/>
<feature type="transmembrane region" description="Helical" evidence="17">
    <location>
        <begin position="324"/>
        <end position="346"/>
    </location>
</feature>